<evidence type="ECO:0000256" key="5">
    <source>
        <dbReference type="ARBA" id="ARBA00022729"/>
    </source>
</evidence>
<gene>
    <name evidence="12" type="ORF">WMO13_00830</name>
</gene>
<feature type="signal peptide" evidence="10">
    <location>
        <begin position="1"/>
        <end position="27"/>
    </location>
</feature>
<keyword evidence="2" id="KW-1003">Cell membrane</keyword>
<evidence type="ECO:0000256" key="8">
    <source>
        <dbReference type="ARBA" id="ARBA00023136"/>
    </source>
</evidence>
<dbReference type="InterPro" id="IPR051459">
    <property type="entry name" value="Cytochrome_c-type_DH"/>
</dbReference>
<feature type="domain" description="Cytochrome c" evidence="11">
    <location>
        <begin position="186"/>
        <end position="295"/>
    </location>
</feature>
<proteinExistence type="predicted"/>
<evidence type="ECO:0000256" key="4">
    <source>
        <dbReference type="ARBA" id="ARBA00022723"/>
    </source>
</evidence>
<dbReference type="RefSeq" id="WP_051396282.1">
    <property type="nucleotide sequence ID" value="NZ_AZOD01000030.1"/>
</dbReference>
<evidence type="ECO:0000256" key="10">
    <source>
        <dbReference type="SAM" id="SignalP"/>
    </source>
</evidence>
<feature type="chain" id="PRO_5047039515" evidence="10">
    <location>
        <begin position="28"/>
        <end position="439"/>
    </location>
</feature>
<dbReference type="SUPFAM" id="SSF46626">
    <property type="entry name" value="Cytochrome c"/>
    <property type="match status" value="3"/>
</dbReference>
<accession>A0ABZ3BZI3</accession>
<keyword evidence="3 9" id="KW-0349">Heme</keyword>
<dbReference type="InterPro" id="IPR036909">
    <property type="entry name" value="Cyt_c-like_dom_sf"/>
</dbReference>
<protein>
    <submittedName>
        <fullName evidence="12">Cytochrome c</fullName>
    </submittedName>
</protein>
<dbReference type="PANTHER" id="PTHR35008">
    <property type="entry name" value="BLL4482 PROTEIN-RELATED"/>
    <property type="match status" value="1"/>
</dbReference>
<comment type="subcellular location">
    <subcellularLocation>
        <location evidence="1">Cell membrane</location>
    </subcellularLocation>
</comment>
<dbReference type="PROSITE" id="PS51007">
    <property type="entry name" value="CYTC"/>
    <property type="match status" value="3"/>
</dbReference>
<feature type="domain" description="Cytochrome c" evidence="11">
    <location>
        <begin position="37"/>
        <end position="142"/>
    </location>
</feature>
<evidence type="ECO:0000313" key="13">
    <source>
        <dbReference type="Proteomes" id="UP001449178"/>
    </source>
</evidence>
<dbReference type="Proteomes" id="UP001449178">
    <property type="component" value="Chromosome"/>
</dbReference>
<dbReference type="PIRSF" id="PIRSF000018">
    <property type="entry name" value="Mb_ADH_cyt_c"/>
    <property type="match status" value="1"/>
</dbReference>
<keyword evidence="13" id="KW-1185">Reference proteome</keyword>
<keyword evidence="8" id="KW-0472">Membrane</keyword>
<evidence type="ECO:0000313" key="12">
    <source>
        <dbReference type="EMBL" id="WZW87958.1"/>
    </source>
</evidence>
<evidence type="ECO:0000259" key="11">
    <source>
        <dbReference type="PROSITE" id="PS51007"/>
    </source>
</evidence>
<evidence type="ECO:0000256" key="2">
    <source>
        <dbReference type="ARBA" id="ARBA00022475"/>
    </source>
</evidence>
<evidence type="ECO:0000256" key="9">
    <source>
        <dbReference type="PROSITE-ProRule" id="PRU00433"/>
    </source>
</evidence>
<evidence type="ECO:0000256" key="3">
    <source>
        <dbReference type="ARBA" id="ARBA00022617"/>
    </source>
</evidence>
<keyword evidence="6" id="KW-0677">Repeat</keyword>
<evidence type="ECO:0000256" key="1">
    <source>
        <dbReference type="ARBA" id="ARBA00004236"/>
    </source>
</evidence>
<evidence type="ECO:0000256" key="7">
    <source>
        <dbReference type="ARBA" id="ARBA00023004"/>
    </source>
</evidence>
<sequence length="439" mass="47712">MKNNRTFCNRLLISLFTLGMSSSLLFAQSQPEISEAELIEKGQYISIAADCVACHTAPTENAKPFAGDYVITVPMGDIVAPNITPSKEHGIGNWSEAEFADAVRKGIRPDGTRLYPAMPYTAYHGITDEDIHALYTYFMNGVAAVDAPPKHETSLSFPFEYRSLMAIWNGMFSDDKTFTPDPNQSAQINRGEYLIDNLAHCGTCHTPRNLLYSEKENKTLSGSNLGGWYAPNITPDPETGIGNWSKEEIVQFLKTGHIANKASSAGEMATAVVESFSKMTDDDLMAIAAALKSINAIHGSVPKAIYTKRFPVIEINSAYTGQGDYQTLIDHDTTDGALLYLNVCAACHGIQGEGAQDQSFPSLILNSTVKSPLPNNLVQVIAEGLHRAVPGDEVFMPGFKSELTTGQIAALTNYVRTHFGNINESISAKDVEKILSGKE</sequence>
<dbReference type="InterPro" id="IPR014353">
    <property type="entry name" value="Membr-bd_ADH_cyt_c"/>
</dbReference>
<organism evidence="12 13">
    <name type="scientific">Ignatzschineria larvae DSM 13226</name>
    <dbReference type="NCBI Taxonomy" id="1111732"/>
    <lineage>
        <taxon>Bacteria</taxon>
        <taxon>Pseudomonadati</taxon>
        <taxon>Pseudomonadota</taxon>
        <taxon>Gammaproteobacteria</taxon>
        <taxon>Cardiobacteriales</taxon>
        <taxon>Ignatzschineriaceae</taxon>
        <taxon>Ignatzschineria</taxon>
    </lineage>
</organism>
<dbReference type="Pfam" id="PF00034">
    <property type="entry name" value="Cytochrom_C"/>
    <property type="match status" value="2"/>
</dbReference>
<feature type="domain" description="Cytochrome c" evidence="11">
    <location>
        <begin position="331"/>
        <end position="419"/>
    </location>
</feature>
<reference evidence="12 13" key="1">
    <citation type="submission" date="2024-03" db="EMBL/GenBank/DDBJ databases">
        <title>Complete Genome Sequence and Annotation of Ignatzschineria larvae DSM 13226.</title>
        <authorList>
            <person name="Cantrell E."/>
            <person name="Burcham Z.M."/>
        </authorList>
    </citation>
    <scope>NUCLEOTIDE SEQUENCE [LARGE SCALE GENOMIC DNA]</scope>
    <source>
        <strain evidence="12 13">DSM 13226</strain>
    </source>
</reference>
<keyword evidence="7 9" id="KW-0408">Iron</keyword>
<dbReference type="Gene3D" id="1.10.760.10">
    <property type="entry name" value="Cytochrome c-like domain"/>
    <property type="match status" value="3"/>
</dbReference>
<dbReference type="EMBL" id="CP150637">
    <property type="protein sequence ID" value="WZW87958.1"/>
    <property type="molecule type" value="Genomic_DNA"/>
</dbReference>
<dbReference type="PANTHER" id="PTHR35008:SF8">
    <property type="entry name" value="ALCOHOL DEHYDROGENASE CYTOCHROME C SUBUNIT"/>
    <property type="match status" value="1"/>
</dbReference>
<keyword evidence="5 10" id="KW-0732">Signal</keyword>
<dbReference type="InterPro" id="IPR009056">
    <property type="entry name" value="Cyt_c-like_dom"/>
</dbReference>
<keyword evidence="4 9" id="KW-0479">Metal-binding</keyword>
<name>A0ABZ3BZI3_9GAMM</name>
<evidence type="ECO:0000256" key="6">
    <source>
        <dbReference type="ARBA" id="ARBA00022737"/>
    </source>
</evidence>